<feature type="domain" description="Mannose-6-phosphate isomerase cupin" evidence="8">
    <location>
        <begin position="244"/>
        <end position="319"/>
    </location>
</feature>
<evidence type="ECO:0000256" key="2">
    <source>
        <dbReference type="ARBA" id="ARBA00022833"/>
    </source>
</evidence>
<keyword evidence="10" id="KW-1185">Reference proteome</keyword>
<dbReference type="Pfam" id="PF21621">
    <property type="entry name" value="MPI_cupin_dom"/>
    <property type="match status" value="1"/>
</dbReference>
<dbReference type="PANTHER" id="PTHR42742:SF3">
    <property type="entry name" value="FRUCTOKINASE"/>
    <property type="match status" value="1"/>
</dbReference>
<dbReference type="RefSeq" id="WP_022355478.1">
    <property type="nucleotide sequence ID" value="NZ_CALHAA010000029.1"/>
</dbReference>
<dbReference type="Gene3D" id="2.60.120.10">
    <property type="entry name" value="Jelly Rolls"/>
    <property type="match status" value="2"/>
</dbReference>
<dbReference type="InterPro" id="IPR014628">
    <property type="entry name" value="Man6P_isomerase_Firm_short"/>
</dbReference>
<evidence type="ECO:0000256" key="6">
    <source>
        <dbReference type="PIRSR" id="PIRSR036894-2"/>
    </source>
</evidence>
<dbReference type="GO" id="GO:0004476">
    <property type="term" value="F:mannose-6-phosphate isomerase activity"/>
    <property type="evidence" value="ECO:0007669"/>
    <property type="project" value="InterPro"/>
</dbReference>
<comment type="caution">
    <text evidence="9">The sequence shown here is derived from an EMBL/GenBank/DDBJ whole genome shotgun (WGS) entry which is preliminary data.</text>
</comment>
<sequence length="320" mass="35245">MAIVKLAPAFKDYLWGGTKLKESYGKKTDLDIVAESWELSTHPDGESVVTTGPYAGMKLSEYVNALGKDCLGTKGNAFEFFPILIKFIDAKQPLSIQVHPDNEYALRVEKEYGKTEMWYVLDCEEGASLYFGVNKEVTKEEFARRIQDGTLLEILKKVPVHKGDVFFIKAGTIHAIGAGIQICEIQQNSNTTYRVFDYGRVGKDGKPRELHIEKAIDVSNLSPIESDFKPCGPQTTDGDAKTVMLATCDLFTTYETTLNGSTTLNVDKESFGSIVVLEGAGTIENNGETLTFAKGDSIFIAANSGEVKITGNCQWIYSRV</sequence>
<evidence type="ECO:0000256" key="4">
    <source>
        <dbReference type="ARBA" id="ARBA00030762"/>
    </source>
</evidence>
<dbReference type="PANTHER" id="PTHR42742">
    <property type="entry name" value="TRANSCRIPTIONAL REPRESSOR MPRA"/>
    <property type="match status" value="1"/>
</dbReference>
<gene>
    <name evidence="9" type="ORF">B5F14_04655</name>
</gene>
<evidence type="ECO:0000313" key="10">
    <source>
        <dbReference type="Proteomes" id="UP000195447"/>
    </source>
</evidence>
<evidence type="ECO:0000313" key="9">
    <source>
        <dbReference type="EMBL" id="OUP61039.1"/>
    </source>
</evidence>
<feature type="binding site" evidence="5">
    <location>
        <position position="116"/>
    </location>
    <ligand>
        <name>Zn(2+)</name>
        <dbReference type="ChEBI" id="CHEBI:29105"/>
    </ligand>
</feature>
<accession>A0A1Y4LZG2</accession>
<feature type="binding site" evidence="5">
    <location>
        <position position="99"/>
    </location>
    <ligand>
        <name>Zn(2+)</name>
        <dbReference type="ChEBI" id="CHEBI:29105"/>
    </ligand>
</feature>
<dbReference type="GO" id="GO:0005975">
    <property type="term" value="P:carbohydrate metabolic process"/>
    <property type="evidence" value="ECO:0007669"/>
    <property type="project" value="InterPro"/>
</dbReference>
<reference evidence="10" key="1">
    <citation type="submission" date="2017-04" db="EMBL/GenBank/DDBJ databases">
        <title>Function of individual gut microbiota members based on whole genome sequencing of pure cultures obtained from chicken caecum.</title>
        <authorList>
            <person name="Medvecky M."/>
            <person name="Cejkova D."/>
            <person name="Polansky O."/>
            <person name="Karasova D."/>
            <person name="Kubasova T."/>
            <person name="Cizek A."/>
            <person name="Rychlik I."/>
        </authorList>
    </citation>
    <scope>NUCLEOTIDE SEQUENCE [LARGE SCALE GENOMIC DNA]</scope>
    <source>
        <strain evidence="10">An178</strain>
    </source>
</reference>
<dbReference type="EMBL" id="NFKM01000007">
    <property type="protein sequence ID" value="OUP61039.1"/>
    <property type="molecule type" value="Genomic_DNA"/>
</dbReference>
<dbReference type="InterPro" id="IPR011051">
    <property type="entry name" value="RmlC_Cupin_sf"/>
</dbReference>
<keyword evidence="9" id="KW-0413">Isomerase</keyword>
<dbReference type="InterPro" id="IPR051804">
    <property type="entry name" value="Carb_Metab_Reg_Kinase/Isom"/>
</dbReference>
<feature type="domain" description="Phosphomannose isomerase type I catalytic" evidence="7">
    <location>
        <begin position="4"/>
        <end position="107"/>
    </location>
</feature>
<feature type="binding site" evidence="5">
    <location>
        <position position="174"/>
    </location>
    <ligand>
        <name>Zn(2+)</name>
        <dbReference type="ChEBI" id="CHEBI:29105"/>
    </ligand>
</feature>
<evidence type="ECO:0000256" key="5">
    <source>
        <dbReference type="PIRSR" id="PIRSR036894-1"/>
    </source>
</evidence>
<protein>
    <recommendedName>
        <fullName evidence="3">Phosphohexomutase</fullName>
    </recommendedName>
    <alternativeName>
        <fullName evidence="4">Phosphomannose isomerase</fullName>
    </alternativeName>
</protein>
<evidence type="ECO:0000259" key="7">
    <source>
        <dbReference type="Pfam" id="PF20511"/>
    </source>
</evidence>
<dbReference type="InterPro" id="IPR046457">
    <property type="entry name" value="PMI_typeI_cat"/>
</dbReference>
<proteinExistence type="predicted"/>
<dbReference type="Proteomes" id="UP000195447">
    <property type="component" value="Unassembled WGS sequence"/>
</dbReference>
<dbReference type="InterPro" id="IPR049071">
    <property type="entry name" value="MPI_cupin_dom"/>
</dbReference>
<dbReference type="PIRSF" id="PIRSF036894">
    <property type="entry name" value="PMI_Firm_short"/>
    <property type="match status" value="1"/>
</dbReference>
<dbReference type="InterPro" id="IPR014710">
    <property type="entry name" value="RmlC-like_jellyroll"/>
</dbReference>
<dbReference type="SUPFAM" id="SSF51182">
    <property type="entry name" value="RmlC-like cupins"/>
    <property type="match status" value="1"/>
</dbReference>
<name>A0A1Y4LZG2_9FIRM</name>
<dbReference type="GO" id="GO:0008270">
    <property type="term" value="F:zinc ion binding"/>
    <property type="evidence" value="ECO:0007669"/>
    <property type="project" value="InterPro"/>
</dbReference>
<organism evidence="9 10">
    <name type="scientific">Faecalitalea cylindroides</name>
    <dbReference type="NCBI Taxonomy" id="39483"/>
    <lineage>
        <taxon>Bacteria</taxon>
        <taxon>Bacillati</taxon>
        <taxon>Bacillota</taxon>
        <taxon>Erysipelotrichia</taxon>
        <taxon>Erysipelotrichales</taxon>
        <taxon>Erysipelotrichaceae</taxon>
        <taxon>Faecalitalea</taxon>
    </lineage>
</organism>
<comment type="cofactor">
    <cofactor evidence="5">
        <name>Zn(2+)</name>
        <dbReference type="ChEBI" id="CHEBI:29105"/>
    </cofactor>
    <text evidence="5">Binds 1 zinc ion per subunit.</text>
</comment>
<keyword evidence="1 5" id="KW-0479">Metal-binding</keyword>
<evidence type="ECO:0000259" key="8">
    <source>
        <dbReference type="Pfam" id="PF21621"/>
    </source>
</evidence>
<dbReference type="Pfam" id="PF20511">
    <property type="entry name" value="PMI_typeI_cat"/>
    <property type="match status" value="1"/>
</dbReference>
<dbReference type="AlphaFoldDB" id="A0A1Y4LZG2"/>
<feature type="active site" evidence="6">
    <location>
        <position position="194"/>
    </location>
</feature>
<evidence type="ECO:0000256" key="1">
    <source>
        <dbReference type="ARBA" id="ARBA00022723"/>
    </source>
</evidence>
<dbReference type="CDD" id="cd07010">
    <property type="entry name" value="cupin_PMI_type_I_N_bac"/>
    <property type="match status" value="1"/>
</dbReference>
<evidence type="ECO:0000256" key="3">
    <source>
        <dbReference type="ARBA" id="ARBA00029741"/>
    </source>
</evidence>
<keyword evidence="2 5" id="KW-0862">Zinc</keyword>